<dbReference type="AlphaFoldDB" id="A0A8T3CCL8"/>
<accession>A0A8T3CCL8</accession>
<sequence>MSQRDKNFVFHTKSADFSRRSPYRRKLAADCIRRSSSRRKMASCREEESSGALVPVANLLCFAI</sequence>
<organism evidence="1 2">
    <name type="scientific">Dendrobium nobile</name>
    <name type="common">Orchid</name>
    <dbReference type="NCBI Taxonomy" id="94219"/>
    <lineage>
        <taxon>Eukaryota</taxon>
        <taxon>Viridiplantae</taxon>
        <taxon>Streptophyta</taxon>
        <taxon>Embryophyta</taxon>
        <taxon>Tracheophyta</taxon>
        <taxon>Spermatophyta</taxon>
        <taxon>Magnoliopsida</taxon>
        <taxon>Liliopsida</taxon>
        <taxon>Asparagales</taxon>
        <taxon>Orchidaceae</taxon>
        <taxon>Epidendroideae</taxon>
        <taxon>Malaxideae</taxon>
        <taxon>Dendrobiinae</taxon>
        <taxon>Dendrobium</taxon>
    </lineage>
</organism>
<reference evidence="1" key="1">
    <citation type="journal article" date="2022" name="Front. Genet.">
        <title>Chromosome-Scale Assembly of the Dendrobium nobile Genome Provides Insights Into the Molecular Mechanism of the Biosynthesis of the Medicinal Active Ingredient of Dendrobium.</title>
        <authorList>
            <person name="Xu Q."/>
            <person name="Niu S.-C."/>
            <person name="Li K.-L."/>
            <person name="Zheng P.-J."/>
            <person name="Zhang X.-J."/>
            <person name="Jia Y."/>
            <person name="Liu Y."/>
            <person name="Niu Y.-X."/>
            <person name="Yu L.-H."/>
            <person name="Chen D.-F."/>
            <person name="Zhang G.-Q."/>
        </authorList>
    </citation>
    <scope>NUCLEOTIDE SEQUENCE</scope>
    <source>
        <tissue evidence="1">Leaf</tissue>
    </source>
</reference>
<gene>
    <name evidence="1" type="ORF">KFK09_000694</name>
</gene>
<proteinExistence type="predicted"/>
<keyword evidence="2" id="KW-1185">Reference proteome</keyword>
<dbReference type="Proteomes" id="UP000829196">
    <property type="component" value="Unassembled WGS sequence"/>
</dbReference>
<name>A0A8T3CCL8_DENNO</name>
<dbReference type="EMBL" id="JAGYWB010000001">
    <property type="protein sequence ID" value="KAI0531142.1"/>
    <property type="molecule type" value="Genomic_DNA"/>
</dbReference>
<protein>
    <submittedName>
        <fullName evidence="1">Uncharacterized protein</fullName>
    </submittedName>
</protein>
<evidence type="ECO:0000313" key="2">
    <source>
        <dbReference type="Proteomes" id="UP000829196"/>
    </source>
</evidence>
<evidence type="ECO:0000313" key="1">
    <source>
        <dbReference type="EMBL" id="KAI0531142.1"/>
    </source>
</evidence>
<comment type="caution">
    <text evidence="1">The sequence shown here is derived from an EMBL/GenBank/DDBJ whole genome shotgun (WGS) entry which is preliminary data.</text>
</comment>